<sequence>MNSCFVEFEIASEEQFRQLEAAVNALCKAKRANLFPPEDYWLAFFDTKATSFFWHPTEAELKDWERRWFATPVEERWNDQTLETPWDFGSMIGAFEDGDYQLVGCRRISGTIARLEFTPYSSPYGGTGCMQALIEAFGHQVTAISD</sequence>
<keyword evidence="2" id="KW-1185">Reference proteome</keyword>
<evidence type="ECO:0000313" key="2">
    <source>
        <dbReference type="Proteomes" id="UP001476950"/>
    </source>
</evidence>
<gene>
    <name evidence="1" type="ORF">NDI38_22285</name>
</gene>
<dbReference type="EMBL" id="JAMPLM010000028">
    <property type="protein sequence ID" value="MEP1061164.1"/>
    <property type="molecule type" value="Genomic_DNA"/>
</dbReference>
<proteinExistence type="predicted"/>
<evidence type="ECO:0000313" key="1">
    <source>
        <dbReference type="EMBL" id="MEP1061164.1"/>
    </source>
</evidence>
<organism evidence="1 2">
    <name type="scientific">Stenomitos frigidus AS-A4</name>
    <dbReference type="NCBI Taxonomy" id="2933935"/>
    <lineage>
        <taxon>Bacteria</taxon>
        <taxon>Bacillati</taxon>
        <taxon>Cyanobacteriota</taxon>
        <taxon>Cyanophyceae</taxon>
        <taxon>Leptolyngbyales</taxon>
        <taxon>Leptolyngbyaceae</taxon>
        <taxon>Stenomitos</taxon>
    </lineage>
</organism>
<name>A0ABV0KPK5_9CYAN</name>
<dbReference type="Proteomes" id="UP001476950">
    <property type="component" value="Unassembled WGS sequence"/>
</dbReference>
<reference evidence="1 2" key="1">
    <citation type="submission" date="2022-04" db="EMBL/GenBank/DDBJ databases">
        <title>Positive selection, recombination, and allopatry shape intraspecific diversity of widespread and dominant cyanobacteria.</title>
        <authorList>
            <person name="Wei J."/>
            <person name="Shu W."/>
            <person name="Hu C."/>
        </authorList>
    </citation>
    <scope>NUCLEOTIDE SEQUENCE [LARGE SCALE GENOMIC DNA]</scope>
    <source>
        <strain evidence="1 2">AS-A4</strain>
    </source>
</reference>
<accession>A0ABV0KPK5</accession>
<comment type="caution">
    <text evidence="1">The sequence shown here is derived from an EMBL/GenBank/DDBJ whole genome shotgun (WGS) entry which is preliminary data.</text>
</comment>
<dbReference type="RefSeq" id="WP_190448410.1">
    <property type="nucleotide sequence ID" value="NZ_JAMPLM010000028.1"/>
</dbReference>
<protein>
    <recommendedName>
        <fullName evidence="3">GNAT family N-acetyltransferase</fullName>
    </recommendedName>
</protein>
<evidence type="ECO:0008006" key="3">
    <source>
        <dbReference type="Google" id="ProtNLM"/>
    </source>
</evidence>